<dbReference type="CDD" id="cd06261">
    <property type="entry name" value="TM_PBP2"/>
    <property type="match status" value="1"/>
</dbReference>
<dbReference type="InterPro" id="IPR000515">
    <property type="entry name" value="MetI-like"/>
</dbReference>
<keyword evidence="4 7" id="KW-0812">Transmembrane</keyword>
<dbReference type="eggNOG" id="COG3639">
    <property type="taxonomic scope" value="Bacteria"/>
</dbReference>
<dbReference type="KEGG" id="ter:Tery_4995"/>
<dbReference type="SUPFAM" id="SSF161098">
    <property type="entry name" value="MetI-like"/>
    <property type="match status" value="1"/>
</dbReference>
<gene>
    <name evidence="9" type="ordered locus">Tery_4995</name>
</gene>
<feature type="transmembrane region" description="Helical" evidence="7">
    <location>
        <begin position="191"/>
        <end position="208"/>
    </location>
</feature>
<evidence type="ECO:0000313" key="9">
    <source>
        <dbReference type="EMBL" id="ABG53909.1"/>
    </source>
</evidence>
<evidence type="ECO:0000259" key="8">
    <source>
        <dbReference type="PROSITE" id="PS50928"/>
    </source>
</evidence>
<organism evidence="9">
    <name type="scientific">Trichodesmium erythraeum (strain IMS101)</name>
    <dbReference type="NCBI Taxonomy" id="203124"/>
    <lineage>
        <taxon>Bacteria</taxon>
        <taxon>Bacillati</taxon>
        <taxon>Cyanobacteriota</taxon>
        <taxon>Cyanophyceae</taxon>
        <taxon>Oscillatoriophycideae</taxon>
        <taxon>Oscillatoriales</taxon>
        <taxon>Microcoleaceae</taxon>
        <taxon>Trichodesmium</taxon>
    </lineage>
</organism>
<keyword evidence="2 7" id="KW-0813">Transport</keyword>
<dbReference type="PROSITE" id="PS50928">
    <property type="entry name" value="ABC_TM1"/>
    <property type="match status" value="1"/>
</dbReference>
<evidence type="ECO:0000256" key="7">
    <source>
        <dbReference type="RuleBase" id="RU363032"/>
    </source>
</evidence>
<name>Q10V15_TRIEI</name>
<comment type="similarity">
    <text evidence="7">Belongs to the binding-protein-dependent transport system permease family.</text>
</comment>
<feature type="transmembrane region" description="Helical" evidence="7">
    <location>
        <begin position="60"/>
        <end position="80"/>
    </location>
</feature>
<dbReference type="GO" id="GO:0005886">
    <property type="term" value="C:plasma membrane"/>
    <property type="evidence" value="ECO:0007669"/>
    <property type="project" value="UniProtKB-SubCell"/>
</dbReference>
<protein>
    <submittedName>
        <fullName evidence="9">Phosphonate ABC transporter, inner membrane subunit</fullName>
    </submittedName>
</protein>
<keyword evidence="5 7" id="KW-1133">Transmembrane helix</keyword>
<dbReference type="Gene3D" id="1.10.3720.10">
    <property type="entry name" value="MetI-like"/>
    <property type="match status" value="1"/>
</dbReference>
<dbReference type="EMBL" id="CP000393">
    <property type="protein sequence ID" value="ABG53909.1"/>
    <property type="molecule type" value="Genomic_DNA"/>
</dbReference>
<evidence type="ECO:0000256" key="5">
    <source>
        <dbReference type="ARBA" id="ARBA00022989"/>
    </source>
</evidence>
<evidence type="ECO:0000256" key="6">
    <source>
        <dbReference type="ARBA" id="ARBA00023136"/>
    </source>
</evidence>
<evidence type="ECO:0000256" key="4">
    <source>
        <dbReference type="ARBA" id="ARBA00022692"/>
    </source>
</evidence>
<comment type="subcellular location">
    <subcellularLocation>
        <location evidence="1 7">Cell membrane</location>
        <topology evidence="1 7">Multi-pass membrane protein</topology>
    </subcellularLocation>
</comment>
<dbReference type="AlphaFoldDB" id="Q10V15"/>
<dbReference type="HOGENOM" id="CLU_064254_0_2_3"/>
<feature type="transmembrane region" description="Helical" evidence="7">
    <location>
        <begin position="106"/>
        <end position="130"/>
    </location>
</feature>
<sequence>MGLILLLGALGSTAVLIELDVLRFLKSSGNFWQFFGQLLTMPDWTYIPKLLLKMLETIEMGIVSTAIALLFSLPLGVLAARNTSPHLVLYHCIRNVLNLMRALPELVWALVFVSAVGLGPLPGVMALIFVTTGFLGKFLAESIEVVDVNGVTGVKSTGAGWLQTLTFAVFPLALPDFIGTVLYILDHNVRAATILGLVGAGGIGYELVMSMRLFNYGRLILIVAAIYIVVTILDRFSDVIRSRVI</sequence>
<evidence type="ECO:0000256" key="1">
    <source>
        <dbReference type="ARBA" id="ARBA00004651"/>
    </source>
</evidence>
<feature type="transmembrane region" description="Helical" evidence="7">
    <location>
        <begin position="215"/>
        <end position="233"/>
    </location>
</feature>
<reference evidence="9" key="1">
    <citation type="submission" date="2006-06" db="EMBL/GenBank/DDBJ databases">
        <title>Complete sequence of Trichodesmium erythraeum IMS101.</title>
        <authorList>
            <consortium name="US DOE Joint Genome Institute"/>
            <person name="Copeland A."/>
            <person name="Lucas S."/>
            <person name="Lapidus A."/>
            <person name="Barry K."/>
            <person name="Detter J.C."/>
            <person name="Glavina del Rio T."/>
            <person name="Hammon N."/>
            <person name="Israni S."/>
            <person name="Dalin E."/>
            <person name="Tice H."/>
            <person name="Pitluck S."/>
            <person name="Kiss H."/>
            <person name="Munk A.C."/>
            <person name="Brettin T."/>
            <person name="Bruce D."/>
            <person name="Han C."/>
            <person name="Tapia R."/>
            <person name="Gilna P."/>
            <person name="Schmutz J."/>
            <person name="Larimer F."/>
            <person name="Land M."/>
            <person name="Hauser L."/>
            <person name="Kyrpides N."/>
            <person name="Kim E."/>
            <person name="Richardson P."/>
        </authorList>
    </citation>
    <scope>NUCLEOTIDE SEQUENCE [LARGE SCALE GENOMIC DNA]</scope>
    <source>
        <strain evidence="9">IMS101</strain>
    </source>
</reference>
<dbReference type="InterPro" id="IPR005769">
    <property type="entry name" value="PhnE/PtxC"/>
</dbReference>
<evidence type="ECO:0000256" key="2">
    <source>
        <dbReference type="ARBA" id="ARBA00022448"/>
    </source>
</evidence>
<accession>Q10V15</accession>
<evidence type="ECO:0000256" key="3">
    <source>
        <dbReference type="ARBA" id="ARBA00022475"/>
    </source>
</evidence>
<dbReference type="Pfam" id="PF00528">
    <property type="entry name" value="BPD_transp_1"/>
    <property type="match status" value="1"/>
</dbReference>
<feature type="domain" description="ABC transmembrane type-1" evidence="8">
    <location>
        <begin position="54"/>
        <end position="237"/>
    </location>
</feature>
<dbReference type="PANTHER" id="PTHR30043:SF1">
    <property type="entry name" value="ABC TRANSPORT SYSTEM PERMEASE PROTEIN P69"/>
    <property type="match status" value="1"/>
</dbReference>
<proteinExistence type="inferred from homology"/>
<dbReference type="GO" id="GO:0015416">
    <property type="term" value="F:ABC-type phosphonate transporter activity"/>
    <property type="evidence" value="ECO:0007669"/>
    <property type="project" value="InterPro"/>
</dbReference>
<keyword evidence="3" id="KW-1003">Cell membrane</keyword>
<dbReference type="PANTHER" id="PTHR30043">
    <property type="entry name" value="PHOSPHONATES TRANSPORT SYSTEM PERMEASE PROTEIN"/>
    <property type="match status" value="1"/>
</dbReference>
<dbReference type="InterPro" id="IPR035906">
    <property type="entry name" value="MetI-like_sf"/>
</dbReference>
<dbReference type="STRING" id="203124.Tery_4995"/>
<dbReference type="NCBIfam" id="TIGR01097">
    <property type="entry name" value="PhnE"/>
    <property type="match status" value="1"/>
</dbReference>
<keyword evidence="6 7" id="KW-0472">Membrane</keyword>
<feature type="transmembrane region" description="Helical" evidence="7">
    <location>
        <begin position="165"/>
        <end position="185"/>
    </location>
</feature>